<dbReference type="InterPro" id="IPR005789">
    <property type="entry name" value="Thr_deHydtase_catblc"/>
</dbReference>
<comment type="catalytic activity">
    <reaction evidence="7">
        <text>L-threonine = 2-oxobutanoate + NH4(+)</text>
        <dbReference type="Rhea" id="RHEA:22108"/>
        <dbReference type="ChEBI" id="CHEBI:16763"/>
        <dbReference type="ChEBI" id="CHEBI:28938"/>
        <dbReference type="ChEBI" id="CHEBI:57926"/>
        <dbReference type="EC" id="4.3.1.19"/>
    </reaction>
</comment>
<dbReference type="SUPFAM" id="SSF53686">
    <property type="entry name" value="Tryptophan synthase beta subunit-like PLP-dependent enzymes"/>
    <property type="match status" value="1"/>
</dbReference>
<dbReference type="AlphaFoldDB" id="A0A0T6UJX2"/>
<reference evidence="10" key="2">
    <citation type="submission" date="2023-02" db="EMBL/GenBank/DDBJ databases">
        <title>The sequence of Aeromonas allosaccharophila K520.</title>
        <authorList>
            <person name="Luo X."/>
        </authorList>
    </citation>
    <scope>NUCLEOTIDE SEQUENCE</scope>
    <source>
        <strain evidence="10">K520</strain>
    </source>
</reference>
<keyword evidence="3 7" id="KW-0663">Pyridoxal phosphate</keyword>
<dbReference type="Pfam" id="PF00291">
    <property type="entry name" value="PALP"/>
    <property type="match status" value="1"/>
</dbReference>
<dbReference type="EMBL" id="CP065745">
    <property type="protein sequence ID" value="QPR56645.1"/>
    <property type="molecule type" value="Genomic_DNA"/>
</dbReference>
<comment type="catalytic activity">
    <reaction evidence="6 7">
        <text>L-serine = pyruvate + NH4(+)</text>
        <dbReference type="Rhea" id="RHEA:19169"/>
        <dbReference type="ChEBI" id="CHEBI:15361"/>
        <dbReference type="ChEBI" id="CHEBI:28938"/>
        <dbReference type="ChEBI" id="CHEBI:33384"/>
        <dbReference type="EC" id="4.3.1.17"/>
    </reaction>
</comment>
<dbReference type="NCBIfam" id="NF006389">
    <property type="entry name" value="PRK08638.1"/>
    <property type="match status" value="1"/>
</dbReference>
<proteinExistence type="inferred from homology"/>
<evidence type="ECO:0000313" key="11">
    <source>
        <dbReference type="Proteomes" id="UP000595101"/>
    </source>
</evidence>
<gene>
    <name evidence="9" type="primary">tdcB</name>
    <name evidence="9" type="ORF">I6G90_09760</name>
    <name evidence="10" type="ORF">PYU98_16500</name>
</gene>
<evidence type="ECO:0000313" key="9">
    <source>
        <dbReference type="EMBL" id="QPR56645.1"/>
    </source>
</evidence>
<comment type="cofactor">
    <cofactor evidence="1 7">
        <name>pyridoxal 5'-phosphate</name>
        <dbReference type="ChEBI" id="CHEBI:597326"/>
    </cofactor>
</comment>
<dbReference type="Proteomes" id="UP001213721">
    <property type="component" value="Chromosome"/>
</dbReference>
<evidence type="ECO:0000256" key="3">
    <source>
        <dbReference type="ARBA" id="ARBA00022898"/>
    </source>
</evidence>
<dbReference type="Gene3D" id="3.40.50.1100">
    <property type="match status" value="2"/>
</dbReference>
<dbReference type="InterPro" id="IPR036052">
    <property type="entry name" value="TrpB-like_PALP_sf"/>
</dbReference>
<keyword evidence="7" id="KW-0547">Nucleotide-binding</keyword>
<dbReference type="PANTHER" id="PTHR48078:SF6">
    <property type="entry name" value="L-THREONINE DEHYDRATASE CATABOLIC TDCB"/>
    <property type="match status" value="1"/>
</dbReference>
<comment type="function">
    <text evidence="5">Catalyzes the anaerobic formation of alpha-ketobutyrate and ammonia from threonine in a two-step reaction. The first step involved a dehydration of threonine and a production of enamine intermediates (aminocrotonate), which tautomerizes to its imine form (iminobutyrate). Both intermediates are unstable and short-lived. The second step is the nonenzymatic hydrolysis of the enamine/imine intermediates to form 2-ketobutyrate and free ammonia. In the low water environment of the cell, the second step is accelerated by RidA. TdcB also dehydrates serine to yield pyruvate via analogous enamine/imine intermediates.</text>
</comment>
<evidence type="ECO:0000256" key="5">
    <source>
        <dbReference type="ARBA" id="ARBA00025594"/>
    </source>
</evidence>
<evidence type="ECO:0000256" key="7">
    <source>
        <dbReference type="RuleBase" id="RU363083"/>
    </source>
</evidence>
<dbReference type="Proteomes" id="UP000595101">
    <property type="component" value="Chromosome"/>
</dbReference>
<evidence type="ECO:0000313" key="10">
    <source>
        <dbReference type="EMBL" id="WED75518.1"/>
    </source>
</evidence>
<evidence type="ECO:0000256" key="4">
    <source>
        <dbReference type="ARBA" id="ARBA00023239"/>
    </source>
</evidence>
<reference evidence="9 11" key="1">
    <citation type="submission" date="2020-12" db="EMBL/GenBank/DDBJ databases">
        <title>FDA dAtabase for Regulatory Grade micrObial Sequences (FDA-ARGOS): Supporting development and validation of Infectious Disease Dx tests.</title>
        <authorList>
            <person name="Sproer C."/>
            <person name="Gronow S."/>
            <person name="Severitt S."/>
            <person name="Schroder I."/>
            <person name="Tallon L."/>
            <person name="Sadzewicz L."/>
            <person name="Zhao X."/>
            <person name="Boylan J."/>
            <person name="Ott S."/>
            <person name="Bowen H."/>
            <person name="Vavikolanu K."/>
            <person name="Mehta A."/>
            <person name="Aluvathingal J."/>
            <person name="Nadendla S."/>
            <person name="Lowell S."/>
            <person name="Myers T."/>
            <person name="Yan Y."/>
            <person name="Sichtig H."/>
        </authorList>
    </citation>
    <scope>NUCLEOTIDE SEQUENCE [LARGE SCALE GENOMIC DNA]</scope>
    <source>
        <strain evidence="9 11">FDAARGOS_933</strain>
    </source>
</reference>
<dbReference type="PANTHER" id="PTHR48078">
    <property type="entry name" value="THREONINE DEHYDRATASE, MITOCHONDRIAL-RELATED"/>
    <property type="match status" value="1"/>
</dbReference>
<feature type="domain" description="Tryptophan synthase beta chain-like PALP" evidence="8">
    <location>
        <begin position="22"/>
        <end position="312"/>
    </location>
</feature>
<comment type="subunit">
    <text evidence="7">In the native structure, TdcB is in a dimeric form, whereas in the TdcB-AMP complex, it exists in a tetrameric form (dimer of dimers).</text>
</comment>
<dbReference type="EC" id="4.3.1.17" evidence="7"/>
<dbReference type="FunFam" id="3.40.50.1100:FF:000005">
    <property type="entry name" value="Threonine dehydratase catabolic"/>
    <property type="match status" value="1"/>
</dbReference>
<dbReference type="KEGG" id="aall:I6G90_09760"/>
<comment type="pathway">
    <text evidence="7">Amino-acid degradation; L-threonine degradation via propanoate pathway; propanoate from L-threonine: step 1/4.</text>
</comment>
<dbReference type="InterPro" id="IPR050147">
    <property type="entry name" value="Ser/Thr_Dehydratase"/>
</dbReference>
<keyword evidence="4 7" id="KW-0456">Lyase</keyword>
<evidence type="ECO:0000256" key="1">
    <source>
        <dbReference type="ARBA" id="ARBA00001933"/>
    </source>
</evidence>
<dbReference type="GeneID" id="60785892"/>
<dbReference type="GO" id="GO:0006565">
    <property type="term" value="P:L-serine catabolic process"/>
    <property type="evidence" value="ECO:0007669"/>
    <property type="project" value="TreeGrafter"/>
</dbReference>
<accession>A0A0T6UJX2</accession>
<dbReference type="NCBIfam" id="TIGR01127">
    <property type="entry name" value="ilvA_1Cterm"/>
    <property type="match status" value="1"/>
</dbReference>
<dbReference type="GO" id="GO:0000166">
    <property type="term" value="F:nucleotide binding"/>
    <property type="evidence" value="ECO:0007669"/>
    <property type="project" value="UniProtKB-KW"/>
</dbReference>
<organism evidence="9 11">
    <name type="scientific">Aeromonas allosaccharophila</name>
    <dbReference type="NCBI Taxonomy" id="656"/>
    <lineage>
        <taxon>Bacteria</taxon>
        <taxon>Pseudomonadati</taxon>
        <taxon>Pseudomonadota</taxon>
        <taxon>Gammaproteobacteria</taxon>
        <taxon>Aeromonadales</taxon>
        <taxon>Aeromonadaceae</taxon>
        <taxon>Aeromonas</taxon>
    </lineage>
</organism>
<dbReference type="RefSeq" id="WP_042656214.1">
    <property type="nucleotide sequence ID" value="NZ_CAAKNO010000022.1"/>
</dbReference>
<protein>
    <recommendedName>
        <fullName evidence="7">L-threonine dehydratase catabolic TdcB</fullName>
        <ecNumber evidence="7">4.3.1.17</ecNumber>
        <ecNumber evidence="7">4.3.1.19</ecNumber>
    </recommendedName>
    <alternativeName>
        <fullName evidence="7">L-serine dehydratase</fullName>
    </alternativeName>
    <alternativeName>
        <fullName evidence="7">Threonine deaminase</fullName>
    </alternativeName>
</protein>
<dbReference type="EC" id="4.3.1.19" evidence="7"/>
<dbReference type="InterPro" id="IPR001926">
    <property type="entry name" value="TrpB-like_PALP"/>
</dbReference>
<dbReference type="EMBL" id="CP118988">
    <property type="protein sequence ID" value="WED75518.1"/>
    <property type="molecule type" value="Genomic_DNA"/>
</dbReference>
<comment type="similarity">
    <text evidence="2 7">Belongs to the serine/threonine dehydratase family.</text>
</comment>
<name>A0A0T6UJX2_9GAMM</name>
<dbReference type="UniPathway" id="UPA00052">
    <property type="reaction ID" value="UER00507"/>
</dbReference>
<dbReference type="GO" id="GO:0004794">
    <property type="term" value="F:threonine deaminase activity"/>
    <property type="evidence" value="ECO:0007669"/>
    <property type="project" value="UniProtKB-EC"/>
</dbReference>
<dbReference type="PROSITE" id="PS00165">
    <property type="entry name" value="DEHYDRATASE_SER_THR"/>
    <property type="match status" value="1"/>
</dbReference>
<dbReference type="GO" id="GO:0030170">
    <property type="term" value="F:pyridoxal phosphate binding"/>
    <property type="evidence" value="ECO:0007669"/>
    <property type="project" value="InterPro"/>
</dbReference>
<sequence length="334" mass="35948">MKMYSNLPIGLHDITEAKKRLTNHIYKTAQLPSNYISERCHGEVYLKLENMQRTGSFKIRGAFNKLSSLSLEDRQKGVVACSAGNHAQGVSLSSAMLGIDAKVVMPCCAPKSKIAATSDYSAEVILHGNSFNDTIAKVSEIVEMEGRVFIPPFDDEKVIAGQGTIGLEIIEDLYDVDNIIVPIGGGGLIAGVAMAIKSINPTIKVIGVQSENVHGMAASFYAGTMTNHRTSSTLADGCDVARPGSLTFEIVKQLVDDIVLVTEDDIRHSMVDMIQRNKIITEGAGALASAALLSGKLKHYVEGKKTVSIISGGNIDLTRIAEIIEQNNIRQFSL</sequence>
<dbReference type="FunFam" id="3.40.50.1100:FF:000007">
    <property type="entry name" value="L-threonine dehydratase catabolic TdcB"/>
    <property type="match status" value="1"/>
</dbReference>
<dbReference type="GO" id="GO:0009097">
    <property type="term" value="P:isoleucine biosynthetic process"/>
    <property type="evidence" value="ECO:0007669"/>
    <property type="project" value="TreeGrafter"/>
</dbReference>
<evidence type="ECO:0000256" key="6">
    <source>
        <dbReference type="ARBA" id="ARBA00049406"/>
    </source>
</evidence>
<evidence type="ECO:0000256" key="2">
    <source>
        <dbReference type="ARBA" id="ARBA00010869"/>
    </source>
</evidence>
<dbReference type="GO" id="GO:0070689">
    <property type="term" value="P:L-threonine catabolic process to propionate"/>
    <property type="evidence" value="ECO:0007669"/>
    <property type="project" value="UniProtKB-UniPathway"/>
</dbReference>
<dbReference type="CDD" id="cd01562">
    <property type="entry name" value="Thr-dehyd"/>
    <property type="match status" value="1"/>
</dbReference>
<dbReference type="GO" id="GO:0003941">
    <property type="term" value="F:L-serine ammonia-lyase activity"/>
    <property type="evidence" value="ECO:0007669"/>
    <property type="project" value="UniProtKB-EC"/>
</dbReference>
<dbReference type="InterPro" id="IPR000634">
    <property type="entry name" value="Ser/Thr_deHydtase_PyrdxlP-BS"/>
</dbReference>
<evidence type="ECO:0000259" key="8">
    <source>
        <dbReference type="Pfam" id="PF00291"/>
    </source>
</evidence>